<feature type="compositionally biased region" description="Gly residues" evidence="1">
    <location>
        <begin position="39"/>
        <end position="57"/>
    </location>
</feature>
<name>G4ZYF0_PHYSP</name>
<feature type="region of interest" description="Disordered" evidence="1">
    <location>
        <begin position="119"/>
        <end position="143"/>
    </location>
</feature>
<dbReference type="AlphaFoldDB" id="G4ZYF0"/>
<organism evidence="2 3">
    <name type="scientific">Phytophthora sojae (strain P6497)</name>
    <name type="common">Soybean stem and root rot agent</name>
    <name type="synonym">Phytophthora megasperma f. sp. glycines</name>
    <dbReference type="NCBI Taxonomy" id="1094619"/>
    <lineage>
        <taxon>Eukaryota</taxon>
        <taxon>Sar</taxon>
        <taxon>Stramenopiles</taxon>
        <taxon>Oomycota</taxon>
        <taxon>Peronosporomycetes</taxon>
        <taxon>Peronosporales</taxon>
        <taxon>Peronosporaceae</taxon>
        <taxon>Phytophthora</taxon>
    </lineage>
</organism>
<sequence>MEGTLTAPPVGGAEAEDAAERSVSGTDPNGSGVERAPPHGGGRGGRGAGRGGRGGRGASIRPAASWSDDDVSEFFRLRYAELADNFKNTKDTKRIKYAWAVLASTLSVNQSNVFTDQQCQSKASAREAEGRTGNDGPVRRPNHYSIMKDYWGDATGMNNRPHLSTEDPDTIAAAGDAASADVAAFATPASSPPPQSPTPRTMSGSTWSSNKRQKRTQGECVEAGLSAVAKGFSEGLEA</sequence>
<dbReference type="KEGG" id="psoj:PHYSODRAFT_336479"/>
<dbReference type="EMBL" id="JH159157">
    <property type="protein sequence ID" value="EGZ12002.1"/>
    <property type="molecule type" value="Genomic_DNA"/>
</dbReference>
<evidence type="ECO:0000313" key="2">
    <source>
        <dbReference type="EMBL" id="EGZ12002.1"/>
    </source>
</evidence>
<evidence type="ECO:0000313" key="3">
    <source>
        <dbReference type="Proteomes" id="UP000002640"/>
    </source>
</evidence>
<evidence type="ECO:0000256" key="1">
    <source>
        <dbReference type="SAM" id="MobiDB-lite"/>
    </source>
</evidence>
<keyword evidence="3" id="KW-1185">Reference proteome</keyword>
<gene>
    <name evidence="2" type="ORF">PHYSODRAFT_336479</name>
</gene>
<dbReference type="InParanoid" id="G4ZYF0"/>
<dbReference type="RefSeq" id="XP_009532335.1">
    <property type="nucleotide sequence ID" value="XM_009534040.1"/>
</dbReference>
<accession>G4ZYF0</accession>
<evidence type="ECO:0008006" key="4">
    <source>
        <dbReference type="Google" id="ProtNLM"/>
    </source>
</evidence>
<dbReference type="Proteomes" id="UP000002640">
    <property type="component" value="Unassembled WGS sequence"/>
</dbReference>
<reference evidence="2 3" key="1">
    <citation type="journal article" date="2006" name="Science">
        <title>Phytophthora genome sequences uncover evolutionary origins and mechanisms of pathogenesis.</title>
        <authorList>
            <person name="Tyler B.M."/>
            <person name="Tripathy S."/>
            <person name="Zhang X."/>
            <person name="Dehal P."/>
            <person name="Jiang R.H."/>
            <person name="Aerts A."/>
            <person name="Arredondo F.D."/>
            <person name="Baxter L."/>
            <person name="Bensasson D."/>
            <person name="Beynon J.L."/>
            <person name="Chapman J."/>
            <person name="Damasceno C.M."/>
            <person name="Dorrance A.E."/>
            <person name="Dou D."/>
            <person name="Dickerman A.W."/>
            <person name="Dubchak I.L."/>
            <person name="Garbelotto M."/>
            <person name="Gijzen M."/>
            <person name="Gordon S.G."/>
            <person name="Govers F."/>
            <person name="Grunwald N.J."/>
            <person name="Huang W."/>
            <person name="Ivors K.L."/>
            <person name="Jones R.W."/>
            <person name="Kamoun S."/>
            <person name="Krampis K."/>
            <person name="Lamour K.H."/>
            <person name="Lee M.K."/>
            <person name="McDonald W.H."/>
            <person name="Medina M."/>
            <person name="Meijer H.J."/>
            <person name="Nordberg E.K."/>
            <person name="Maclean D.J."/>
            <person name="Ospina-Giraldo M.D."/>
            <person name="Morris P.F."/>
            <person name="Phuntumart V."/>
            <person name="Putnam N.H."/>
            <person name="Rash S."/>
            <person name="Rose J.K."/>
            <person name="Sakihama Y."/>
            <person name="Salamov A.A."/>
            <person name="Savidor A."/>
            <person name="Scheuring C.F."/>
            <person name="Smith B.M."/>
            <person name="Sobral B.W."/>
            <person name="Terry A."/>
            <person name="Torto-Alalibo T.A."/>
            <person name="Win J."/>
            <person name="Xu Z."/>
            <person name="Zhang H."/>
            <person name="Grigoriev I.V."/>
            <person name="Rokhsar D.S."/>
            <person name="Boore J.L."/>
        </authorList>
    </citation>
    <scope>NUCLEOTIDE SEQUENCE [LARGE SCALE GENOMIC DNA]</scope>
    <source>
        <strain evidence="2 3">P6497</strain>
    </source>
</reference>
<proteinExistence type="predicted"/>
<dbReference type="SMR" id="G4ZYF0"/>
<feature type="region of interest" description="Disordered" evidence="1">
    <location>
        <begin position="186"/>
        <end position="219"/>
    </location>
</feature>
<protein>
    <recommendedName>
        <fullName evidence="4">Myb/SANT-like domain-containing protein</fullName>
    </recommendedName>
</protein>
<feature type="region of interest" description="Disordered" evidence="1">
    <location>
        <begin position="1"/>
        <end position="66"/>
    </location>
</feature>
<dbReference type="GeneID" id="20647205"/>